<evidence type="ECO:0000256" key="1">
    <source>
        <dbReference type="ARBA" id="ARBA00022723"/>
    </source>
</evidence>
<evidence type="ECO:0000256" key="3">
    <source>
        <dbReference type="ARBA" id="ARBA00023002"/>
    </source>
</evidence>
<dbReference type="PANTHER" id="PTHR16557">
    <property type="entry name" value="ALKYLATED DNA REPAIR PROTEIN ALKB-RELATED"/>
    <property type="match status" value="1"/>
</dbReference>
<reference evidence="7 8" key="1">
    <citation type="submission" date="2015-12" db="EMBL/GenBank/DDBJ databases">
        <title>The genome of Folsomia candida.</title>
        <authorList>
            <person name="Faddeeva A."/>
            <person name="Derks M.F."/>
            <person name="Anvar Y."/>
            <person name="Smit S."/>
            <person name="Van Straalen N."/>
            <person name="Roelofs D."/>
        </authorList>
    </citation>
    <scope>NUCLEOTIDE SEQUENCE [LARGE SCALE GENOMIC DNA]</scope>
    <source>
        <strain evidence="7 8">VU population</strain>
        <tissue evidence="7">Whole body</tissue>
    </source>
</reference>
<name>A0A226EMM8_FOLCA</name>
<dbReference type="OrthoDB" id="6614653at2759"/>
<comment type="cofactor">
    <cofactor evidence="5">
        <name>Fe(2+)</name>
        <dbReference type="ChEBI" id="CHEBI:29033"/>
    </cofactor>
    <text evidence="5">Binds 1 Fe(2+) ion per subunit.</text>
</comment>
<sequence length="430" mass="48846">MISDQAESEYDLFKVSFKKFKLCKNPATDFIHSRRESKSHSGSLKKLDKSRKASLCDDEGIDTSILLDPTTGSEDDAAELWDKLLQERCLLTHSSKMTSTNESLADRLGLCHPSTWKVYQLTFPDGLILIRNPFTPKGQRYWIRRSVIDFPKSPHITNIDNLENKEGKSIKDKLDAEGFFKKLRWVTFGYHHNWDSKVYSEDNQCEFPPDLAGLTKFMAEVLGFPDFKAEASIANYYHLDSTLSGHVDRLKSVKPQAILLRSGDVAVMSGESRLAYHGVPKIFQSKDCPWISSKIISPQTNNTNKRLKLEHLETNNDCSLNVDWTEFLSSYVAKSRINLNIRQTSMDQIDFEPTPTFLHNMSQPNLLCCIKPRGTKKSIHAMQEFASNPKMTVIPSTGRKLSVEFSLAQMGVESSHFHFTAPPSNLHNSF</sequence>
<dbReference type="GO" id="GO:0008198">
    <property type="term" value="F:ferrous iron binding"/>
    <property type="evidence" value="ECO:0007669"/>
    <property type="project" value="TreeGrafter"/>
</dbReference>
<dbReference type="Proteomes" id="UP000198287">
    <property type="component" value="Unassembled WGS sequence"/>
</dbReference>
<dbReference type="SUPFAM" id="SSF51197">
    <property type="entry name" value="Clavaminate synthase-like"/>
    <property type="match status" value="1"/>
</dbReference>
<dbReference type="InterPro" id="IPR004574">
    <property type="entry name" value="Alkb"/>
</dbReference>
<proteinExistence type="predicted"/>
<keyword evidence="3" id="KW-0560">Oxidoreductase</keyword>
<evidence type="ECO:0000256" key="4">
    <source>
        <dbReference type="ARBA" id="ARBA00023004"/>
    </source>
</evidence>
<comment type="caution">
    <text evidence="7">The sequence shown here is derived from an EMBL/GenBank/DDBJ whole genome shotgun (WGS) entry which is preliminary data.</text>
</comment>
<dbReference type="GO" id="GO:0005634">
    <property type="term" value="C:nucleus"/>
    <property type="evidence" value="ECO:0007669"/>
    <property type="project" value="TreeGrafter"/>
</dbReference>
<dbReference type="GO" id="GO:0035513">
    <property type="term" value="P:oxidative RNA demethylation"/>
    <property type="evidence" value="ECO:0007669"/>
    <property type="project" value="TreeGrafter"/>
</dbReference>
<protein>
    <submittedName>
        <fullName evidence="7">Alkylated DNA repair protein alkB 1</fullName>
    </submittedName>
</protein>
<dbReference type="GO" id="GO:0005737">
    <property type="term" value="C:cytoplasm"/>
    <property type="evidence" value="ECO:0007669"/>
    <property type="project" value="TreeGrafter"/>
</dbReference>
<dbReference type="PANTHER" id="PTHR16557:SF2">
    <property type="entry name" value="NUCLEIC ACID DIOXYGENASE ALKBH1"/>
    <property type="match status" value="1"/>
</dbReference>
<evidence type="ECO:0000313" key="7">
    <source>
        <dbReference type="EMBL" id="OXA58935.1"/>
    </source>
</evidence>
<dbReference type="InterPro" id="IPR037151">
    <property type="entry name" value="AlkB-like_sf"/>
</dbReference>
<dbReference type="GO" id="GO:0035515">
    <property type="term" value="F:oxidative RNA demethylase activity"/>
    <property type="evidence" value="ECO:0007669"/>
    <property type="project" value="TreeGrafter"/>
</dbReference>
<evidence type="ECO:0000313" key="8">
    <source>
        <dbReference type="Proteomes" id="UP000198287"/>
    </source>
</evidence>
<keyword evidence="4 5" id="KW-0408">Iron</keyword>
<keyword evidence="1 5" id="KW-0479">Metal-binding</keyword>
<dbReference type="InterPro" id="IPR027450">
    <property type="entry name" value="AlkB-like"/>
</dbReference>
<evidence type="ECO:0000256" key="5">
    <source>
        <dbReference type="PIRSR" id="PIRSR604574-2"/>
    </source>
</evidence>
<evidence type="ECO:0000256" key="2">
    <source>
        <dbReference type="ARBA" id="ARBA00022964"/>
    </source>
</evidence>
<accession>A0A226EMM8</accession>
<keyword evidence="8" id="KW-1185">Reference proteome</keyword>
<feature type="binding site" evidence="5">
    <location>
        <position position="248"/>
    </location>
    <ligand>
        <name>Fe cation</name>
        <dbReference type="ChEBI" id="CHEBI:24875"/>
        <note>catalytic</note>
    </ligand>
</feature>
<feature type="binding site" evidence="5">
    <location>
        <position position="246"/>
    </location>
    <ligand>
        <name>Fe cation</name>
        <dbReference type="ChEBI" id="CHEBI:24875"/>
        <note>catalytic</note>
    </ligand>
</feature>
<dbReference type="STRING" id="158441.A0A226EMM8"/>
<dbReference type="Gene3D" id="2.60.120.590">
    <property type="entry name" value="Alpha-ketoglutarate-dependent dioxygenase AlkB-like"/>
    <property type="match status" value="2"/>
</dbReference>
<feature type="domain" description="Alpha-ketoglutarate-dependent dioxygenase AlkB-like" evidence="6">
    <location>
        <begin position="254"/>
        <end position="342"/>
    </location>
</feature>
<keyword evidence="2" id="KW-0223">Dioxygenase</keyword>
<dbReference type="AlphaFoldDB" id="A0A226EMM8"/>
<dbReference type="OMA" id="CPWISSK"/>
<gene>
    <name evidence="7" type="ORF">Fcan01_05491</name>
</gene>
<dbReference type="GO" id="GO:0035516">
    <property type="term" value="F:broad specificity oxidative DNA demethylase activity"/>
    <property type="evidence" value="ECO:0007669"/>
    <property type="project" value="TreeGrafter"/>
</dbReference>
<evidence type="ECO:0000259" key="6">
    <source>
        <dbReference type="Pfam" id="PF13532"/>
    </source>
</evidence>
<feature type="binding site" evidence="5">
    <location>
        <position position="277"/>
    </location>
    <ligand>
        <name>Fe cation</name>
        <dbReference type="ChEBI" id="CHEBI:24875"/>
        <note>catalytic</note>
    </ligand>
</feature>
<feature type="domain" description="Alpha-ketoglutarate-dependent dioxygenase AlkB-like" evidence="6">
    <location>
        <begin position="126"/>
        <end position="253"/>
    </location>
</feature>
<organism evidence="7 8">
    <name type="scientific">Folsomia candida</name>
    <name type="common">Springtail</name>
    <dbReference type="NCBI Taxonomy" id="158441"/>
    <lineage>
        <taxon>Eukaryota</taxon>
        <taxon>Metazoa</taxon>
        <taxon>Ecdysozoa</taxon>
        <taxon>Arthropoda</taxon>
        <taxon>Hexapoda</taxon>
        <taxon>Collembola</taxon>
        <taxon>Entomobryomorpha</taxon>
        <taxon>Isotomoidea</taxon>
        <taxon>Isotomidae</taxon>
        <taxon>Proisotominae</taxon>
        <taxon>Folsomia</taxon>
    </lineage>
</organism>
<dbReference type="EMBL" id="LNIX01000002">
    <property type="protein sequence ID" value="OXA58935.1"/>
    <property type="molecule type" value="Genomic_DNA"/>
</dbReference>
<dbReference type="Pfam" id="PF13532">
    <property type="entry name" value="2OG-FeII_Oxy_2"/>
    <property type="match status" value="2"/>
</dbReference>